<evidence type="ECO:0000256" key="1">
    <source>
        <dbReference type="SAM" id="Phobius"/>
    </source>
</evidence>
<accession>A0A4R4VHB4</accession>
<keyword evidence="1" id="KW-0812">Transmembrane</keyword>
<dbReference type="NCBIfam" id="TIGR04222">
    <property type="entry name" value="near_uncomplex"/>
    <property type="match status" value="1"/>
</dbReference>
<dbReference type="OrthoDB" id="3620552at2"/>
<feature type="transmembrane region" description="Helical" evidence="1">
    <location>
        <begin position="12"/>
        <end position="28"/>
    </location>
</feature>
<dbReference type="Proteomes" id="UP000294543">
    <property type="component" value="Unassembled WGS sequence"/>
</dbReference>
<dbReference type="AlphaFoldDB" id="A0A4R4VHB4"/>
<evidence type="ECO:0000313" key="3">
    <source>
        <dbReference type="Proteomes" id="UP000294543"/>
    </source>
</evidence>
<keyword evidence="1" id="KW-1133">Transmembrane helix</keyword>
<evidence type="ECO:0000313" key="2">
    <source>
        <dbReference type="EMBL" id="TDD01435.1"/>
    </source>
</evidence>
<feature type="transmembrane region" description="Helical" evidence="1">
    <location>
        <begin position="162"/>
        <end position="182"/>
    </location>
</feature>
<reference evidence="2 3" key="1">
    <citation type="submission" date="2019-03" db="EMBL/GenBank/DDBJ databases">
        <title>Draft genome sequences of novel Actinobacteria.</title>
        <authorList>
            <person name="Sahin N."/>
            <person name="Ay H."/>
            <person name="Saygin H."/>
        </authorList>
    </citation>
    <scope>NUCLEOTIDE SEQUENCE [LARGE SCALE GENOMIC DNA]</scope>
    <source>
        <strain evidence="2 3">KC712</strain>
    </source>
</reference>
<sequence length="326" mass="32895">MPYRRGRAAVDYVLIVVALAVVVLVSAAENRVERERRRVSGTASAGGGHQLGPYELAYLSGGPRRTLNTALAVLATAGAVRVSRGSRVTAVYGASPSPEPLEQAVLDALASRPGGYQAGELRRELETHPALTELAVGLERKGLIVPESAFATARRHCGLQRLAVAGAAGYLVLVVVLAVAGVAGEETVYVGAVFFSLFAVVTGLIGLYRQKRRLRNVVTGEGRVVLRSAHAHHPRGVRDPRSLSLAVGIPVALYGLSESGDRMLCDELSVGVPGGDCAGSCGTLSGSDGITFGGLDFGGGSSGCGGGSSGCGGGGSSCGGGGGGGS</sequence>
<dbReference type="EMBL" id="SMKP01000372">
    <property type="protein sequence ID" value="TDD01435.1"/>
    <property type="molecule type" value="Genomic_DNA"/>
</dbReference>
<protein>
    <submittedName>
        <fullName evidence="2">TIGR04222 domain-containing membrane protein</fullName>
    </submittedName>
</protein>
<feature type="transmembrane region" description="Helical" evidence="1">
    <location>
        <begin position="188"/>
        <end position="208"/>
    </location>
</feature>
<proteinExistence type="predicted"/>
<organism evidence="2 3">
    <name type="scientific">Nonomuraea diastatica</name>
    <dbReference type="NCBI Taxonomy" id="1848329"/>
    <lineage>
        <taxon>Bacteria</taxon>
        <taxon>Bacillati</taxon>
        <taxon>Actinomycetota</taxon>
        <taxon>Actinomycetes</taxon>
        <taxon>Streptosporangiales</taxon>
        <taxon>Streptosporangiaceae</taxon>
        <taxon>Nonomuraea</taxon>
    </lineage>
</organism>
<keyword evidence="3" id="KW-1185">Reference proteome</keyword>
<keyword evidence="1" id="KW-0472">Membrane</keyword>
<comment type="caution">
    <text evidence="2">The sequence shown here is derived from an EMBL/GenBank/DDBJ whole genome shotgun (WGS) entry which is preliminary data.</text>
</comment>
<dbReference type="InterPro" id="IPR026467">
    <property type="entry name" value="Ser/Gly_Cys_C_dom"/>
</dbReference>
<name>A0A4R4VHB4_9ACTN</name>
<gene>
    <name evidence="2" type="ORF">E1294_51610</name>
</gene>